<keyword evidence="1" id="KW-0813">Transport</keyword>
<feature type="transmembrane region" description="Helical" evidence="9">
    <location>
        <begin position="217"/>
        <end position="234"/>
    </location>
</feature>
<gene>
    <name evidence="10" type="ORF">AB8B22_08000</name>
</gene>
<dbReference type="RefSeq" id="WP_369710717.1">
    <property type="nucleotide sequence ID" value="NZ_CP165644.1"/>
</dbReference>
<sequence length="373" mass="41929">MEKAKKMLKIASDIKSKKRFFSPFIYAGDTVEKIMIDVILALLPAILVSIFLCGIKSLLLILISVISTVLTEKIITAVFFKKEKNSIKDFSAVVTGIIFSLTLPVFVPYYFAIFGGACAVIFGKMLYGGLGKNLYNPAVVGKFFVLIFFEKVFLKFKFSNTNFQILDLRLFRNFFDSSFTRFLDSLILSRSNSIGTFSGMALIFGGIYLVIKKRISPSTPLSFFLSSIILSFFVPEISKIPIGEILLVGIFMVADMPTTPVFLIGKIYFGMMLALVSSILLSQKVQNEVLFYAIIILNSFTLLINKVLRPVTFGKNLKIEAIKQFLQLIVLTFLIVAATIILINLYNFGLFKYLIYGYSIIMIITAFIFLKND</sequence>
<evidence type="ECO:0000256" key="4">
    <source>
        <dbReference type="ARBA" id="ARBA00022643"/>
    </source>
</evidence>
<keyword evidence="2" id="KW-0597">Phosphoprotein</keyword>
<feature type="transmembrane region" description="Helical" evidence="9">
    <location>
        <begin position="34"/>
        <end position="52"/>
    </location>
</feature>
<dbReference type="GO" id="GO:0005886">
    <property type="term" value="C:plasma membrane"/>
    <property type="evidence" value="ECO:0007669"/>
    <property type="project" value="TreeGrafter"/>
</dbReference>
<keyword evidence="3" id="KW-0285">Flavoprotein</keyword>
<keyword evidence="6" id="KW-1278">Translocase</keyword>
<evidence type="ECO:0000256" key="3">
    <source>
        <dbReference type="ARBA" id="ARBA00022630"/>
    </source>
</evidence>
<dbReference type="PANTHER" id="PTHR30578:SF0">
    <property type="entry name" value="ION-TRANSLOCATING OXIDOREDUCTASE COMPLEX SUBUNIT D"/>
    <property type="match status" value="1"/>
</dbReference>
<feature type="transmembrane region" description="Helical" evidence="9">
    <location>
        <begin position="92"/>
        <end position="122"/>
    </location>
</feature>
<dbReference type="KEGG" id="lrug:AB8B22_08000"/>
<dbReference type="AlphaFoldDB" id="A0AB39VGF9"/>
<reference evidence="10" key="1">
    <citation type="submission" date="2024-07" db="EMBL/GenBank/DDBJ databases">
        <authorList>
            <person name="Li X.-J."/>
            <person name="Wang X."/>
        </authorList>
    </citation>
    <scope>NUCLEOTIDE SEQUENCE</scope>
    <source>
        <strain evidence="10">HSP-334</strain>
    </source>
</reference>
<proteinExistence type="predicted"/>
<evidence type="ECO:0000256" key="1">
    <source>
        <dbReference type="ARBA" id="ARBA00022448"/>
    </source>
</evidence>
<evidence type="ECO:0000313" key="10">
    <source>
        <dbReference type="EMBL" id="XDU66354.1"/>
    </source>
</evidence>
<dbReference type="Pfam" id="PF03116">
    <property type="entry name" value="NQR2_RnfD_RnfE"/>
    <property type="match status" value="1"/>
</dbReference>
<organism evidence="10">
    <name type="scientific">Leptotrichia rugosa</name>
    <dbReference type="NCBI Taxonomy" id="3239302"/>
    <lineage>
        <taxon>Bacteria</taxon>
        <taxon>Fusobacteriati</taxon>
        <taxon>Fusobacteriota</taxon>
        <taxon>Fusobacteriia</taxon>
        <taxon>Fusobacteriales</taxon>
        <taxon>Leptotrichiaceae</taxon>
        <taxon>Leptotrichia</taxon>
    </lineage>
</organism>
<dbReference type="PANTHER" id="PTHR30578">
    <property type="entry name" value="ELECTRON TRANSPORT COMPLEX PROTEIN RNFD"/>
    <property type="match status" value="1"/>
</dbReference>
<evidence type="ECO:0000256" key="5">
    <source>
        <dbReference type="ARBA" id="ARBA00022692"/>
    </source>
</evidence>
<feature type="transmembrane region" description="Helical" evidence="9">
    <location>
        <begin position="194"/>
        <end position="211"/>
    </location>
</feature>
<evidence type="ECO:0000256" key="9">
    <source>
        <dbReference type="SAM" id="Phobius"/>
    </source>
</evidence>
<evidence type="ECO:0000256" key="2">
    <source>
        <dbReference type="ARBA" id="ARBA00022553"/>
    </source>
</evidence>
<feature type="transmembrane region" description="Helical" evidence="9">
    <location>
        <begin position="134"/>
        <end position="154"/>
    </location>
</feature>
<keyword evidence="8 9" id="KW-0472">Membrane</keyword>
<evidence type="ECO:0000256" key="7">
    <source>
        <dbReference type="ARBA" id="ARBA00022989"/>
    </source>
</evidence>
<evidence type="ECO:0000256" key="6">
    <source>
        <dbReference type="ARBA" id="ARBA00022967"/>
    </source>
</evidence>
<accession>A0AB39VGF9</accession>
<keyword evidence="5 9" id="KW-0812">Transmembrane</keyword>
<protein>
    <submittedName>
        <fullName evidence="10">RnfABCDGE type electron transport complex subunit D</fullName>
    </submittedName>
</protein>
<feature type="transmembrane region" description="Helical" evidence="9">
    <location>
        <begin position="328"/>
        <end position="347"/>
    </location>
</feature>
<dbReference type="GO" id="GO:0055085">
    <property type="term" value="P:transmembrane transport"/>
    <property type="evidence" value="ECO:0007669"/>
    <property type="project" value="InterPro"/>
</dbReference>
<dbReference type="InterPro" id="IPR004338">
    <property type="entry name" value="NqrB/RnfD"/>
</dbReference>
<dbReference type="EMBL" id="CP165644">
    <property type="protein sequence ID" value="XDU66354.1"/>
    <property type="molecule type" value="Genomic_DNA"/>
</dbReference>
<keyword evidence="7 9" id="KW-1133">Transmembrane helix</keyword>
<feature type="transmembrane region" description="Helical" evidence="9">
    <location>
        <begin position="58"/>
        <end position="80"/>
    </location>
</feature>
<feature type="transmembrane region" description="Helical" evidence="9">
    <location>
        <begin position="353"/>
        <end position="370"/>
    </location>
</feature>
<evidence type="ECO:0000256" key="8">
    <source>
        <dbReference type="ARBA" id="ARBA00023136"/>
    </source>
</evidence>
<keyword evidence="4" id="KW-0288">FMN</keyword>
<feature type="transmembrane region" description="Helical" evidence="9">
    <location>
        <begin position="289"/>
        <end position="308"/>
    </location>
</feature>
<name>A0AB39VGF9_9FUSO</name>